<protein>
    <recommendedName>
        <fullName evidence="4">Casein kinase I</fullName>
        <ecNumber evidence="1">2.7.11.1</ecNumber>
    </recommendedName>
</protein>
<organism evidence="8">
    <name type="scientific">Pyrodinium bahamense</name>
    <dbReference type="NCBI Taxonomy" id="73915"/>
    <lineage>
        <taxon>Eukaryota</taxon>
        <taxon>Sar</taxon>
        <taxon>Alveolata</taxon>
        <taxon>Dinophyceae</taxon>
        <taxon>Gonyaulacales</taxon>
        <taxon>Pyrocystaceae</taxon>
        <taxon>Pyrodinium</taxon>
    </lineage>
</organism>
<feature type="binding site" evidence="5">
    <location>
        <position position="45"/>
    </location>
    <ligand>
        <name>ATP</name>
        <dbReference type="ChEBI" id="CHEBI:30616"/>
    </ligand>
</feature>
<dbReference type="PROSITE" id="PS00108">
    <property type="entry name" value="PROTEIN_KINASE_ST"/>
    <property type="match status" value="1"/>
</dbReference>
<dbReference type="PANTHER" id="PTHR11909">
    <property type="entry name" value="CASEIN KINASE-RELATED"/>
    <property type="match status" value="1"/>
</dbReference>
<evidence type="ECO:0000256" key="3">
    <source>
        <dbReference type="ARBA" id="ARBA00022840"/>
    </source>
</evidence>
<dbReference type="AlphaFoldDB" id="A0A7S0B7F8"/>
<comment type="similarity">
    <text evidence="6">Belongs to the protein kinase superfamily.</text>
</comment>
<dbReference type="InterPro" id="IPR011009">
    <property type="entry name" value="Kinase-like_dom_sf"/>
</dbReference>
<evidence type="ECO:0000259" key="7">
    <source>
        <dbReference type="PROSITE" id="PS50011"/>
    </source>
</evidence>
<keyword evidence="3 5" id="KW-0067">ATP-binding</keyword>
<evidence type="ECO:0000256" key="4">
    <source>
        <dbReference type="ARBA" id="ARBA00023860"/>
    </source>
</evidence>
<evidence type="ECO:0000313" key="8">
    <source>
        <dbReference type="EMBL" id="CAD8384828.1"/>
    </source>
</evidence>
<keyword evidence="6" id="KW-0723">Serine/threonine-protein kinase</keyword>
<keyword evidence="6" id="KW-0808">Transferase</keyword>
<dbReference type="PROSITE" id="PS00107">
    <property type="entry name" value="PROTEIN_KINASE_ATP"/>
    <property type="match status" value="1"/>
</dbReference>
<evidence type="ECO:0000256" key="6">
    <source>
        <dbReference type="RuleBase" id="RU000304"/>
    </source>
</evidence>
<dbReference type="Gene3D" id="1.10.510.10">
    <property type="entry name" value="Transferase(Phosphotransferase) domain 1"/>
    <property type="match status" value="1"/>
</dbReference>
<reference evidence="8" key="1">
    <citation type="submission" date="2021-01" db="EMBL/GenBank/DDBJ databases">
        <authorList>
            <person name="Corre E."/>
            <person name="Pelletier E."/>
            <person name="Niang G."/>
            <person name="Scheremetjew M."/>
            <person name="Finn R."/>
            <person name="Kale V."/>
            <person name="Holt S."/>
            <person name="Cochrane G."/>
            <person name="Meng A."/>
            <person name="Brown T."/>
            <person name="Cohen L."/>
        </authorList>
    </citation>
    <scope>NUCLEOTIDE SEQUENCE</scope>
    <source>
        <strain evidence="8">Pbaha01</strain>
    </source>
</reference>
<dbReference type="GO" id="GO:0004674">
    <property type="term" value="F:protein serine/threonine kinase activity"/>
    <property type="evidence" value="ECO:0007669"/>
    <property type="project" value="UniProtKB-KW"/>
</dbReference>
<dbReference type="CDD" id="cd14016">
    <property type="entry name" value="STKc_CK1"/>
    <property type="match status" value="1"/>
</dbReference>
<evidence type="ECO:0000256" key="2">
    <source>
        <dbReference type="ARBA" id="ARBA00022741"/>
    </source>
</evidence>
<dbReference type="SUPFAM" id="SSF56112">
    <property type="entry name" value="Protein kinase-like (PK-like)"/>
    <property type="match status" value="1"/>
</dbReference>
<dbReference type="GO" id="GO:0005524">
    <property type="term" value="F:ATP binding"/>
    <property type="evidence" value="ECO:0007669"/>
    <property type="project" value="UniProtKB-UniRule"/>
</dbReference>
<keyword evidence="6" id="KW-0418">Kinase</keyword>
<dbReference type="InterPro" id="IPR008271">
    <property type="entry name" value="Ser/Thr_kinase_AS"/>
</dbReference>
<keyword evidence="2 5" id="KW-0547">Nucleotide-binding</keyword>
<gene>
    <name evidence="8" type="ORF">PBAH0796_LOCUS28516</name>
</gene>
<dbReference type="InterPro" id="IPR000719">
    <property type="entry name" value="Prot_kinase_dom"/>
</dbReference>
<evidence type="ECO:0000256" key="5">
    <source>
        <dbReference type="PROSITE-ProRule" id="PRU10141"/>
    </source>
</evidence>
<accession>A0A7S0B7F8</accession>
<proteinExistence type="inferred from homology"/>
<dbReference type="SMART" id="SM00220">
    <property type="entry name" value="S_TKc"/>
    <property type="match status" value="1"/>
</dbReference>
<dbReference type="PROSITE" id="PS50011">
    <property type="entry name" value="PROTEIN_KINASE_DOM"/>
    <property type="match status" value="1"/>
</dbReference>
<feature type="domain" description="Protein kinase" evidence="7">
    <location>
        <begin position="16"/>
        <end position="288"/>
    </location>
</feature>
<dbReference type="EMBL" id="HBEG01046907">
    <property type="protein sequence ID" value="CAD8384828.1"/>
    <property type="molecule type" value="Transcribed_RNA"/>
</dbReference>
<dbReference type="InterPro" id="IPR050235">
    <property type="entry name" value="CK1_Ser-Thr_kinase"/>
</dbReference>
<evidence type="ECO:0000256" key="1">
    <source>
        <dbReference type="ARBA" id="ARBA00012513"/>
    </source>
</evidence>
<dbReference type="Pfam" id="PF00069">
    <property type="entry name" value="Pkinase"/>
    <property type="match status" value="1"/>
</dbReference>
<sequence>MPAASGLPSSLANSRFEIKDHLGAGCFGEVFRGLDARTGREVAVKLERLSVRSSQQQLVHEAKVLARLGQSPRPQGFAELLHFCEEGRYRCLVMERLGKNLEDLLQVCGGSLQPRTVVLIAEQVLHCIEFLHSKGLVHRDIKPDNFMCGLGPKQHHIHLIDFGLSNVYYDRKHVQMAKRSLTGTVRYASINTHNCMEQSRRDDLEAIAHMLVYFLRGVLPWSGLTARTMSEKCEMIRRIKISTPVSELCAGQPREFEDFLAYCRALRFSERPQYAAWLGRFRQLRAELGEKEGHVLEDYDFEWNDGVVLGRLEPLHHPGHLVQPDDREFRKRLMGLGGLCGRAKRPAEPEPVAVAAA</sequence>
<dbReference type="InterPro" id="IPR017441">
    <property type="entry name" value="Protein_kinase_ATP_BS"/>
</dbReference>
<dbReference type="EC" id="2.7.11.1" evidence="1"/>
<name>A0A7S0B7F8_9DINO</name>